<reference evidence="4" key="1">
    <citation type="submission" date="2022-03" db="EMBL/GenBank/DDBJ databases">
        <authorList>
            <person name="Tunstrom K."/>
        </authorList>
    </citation>
    <scope>NUCLEOTIDE SEQUENCE</scope>
</reference>
<gene>
    <name evidence="4" type="ORF">EEDITHA_LOCUS16895</name>
</gene>
<dbReference type="SUPFAM" id="SSF50978">
    <property type="entry name" value="WD40 repeat-like"/>
    <property type="match status" value="1"/>
</dbReference>
<dbReference type="Proteomes" id="UP001153954">
    <property type="component" value="Unassembled WGS sequence"/>
</dbReference>
<dbReference type="Gene3D" id="1.20.1280.50">
    <property type="match status" value="1"/>
</dbReference>
<dbReference type="PROSITE" id="PS50181">
    <property type="entry name" value="FBOX"/>
    <property type="match status" value="1"/>
</dbReference>
<dbReference type="PANTHER" id="PTHR19855:SF34">
    <property type="entry name" value="F-BOX_WD REPEAT-CONTAINING PROTEIN 9"/>
    <property type="match status" value="1"/>
</dbReference>
<sequence length="448" mass="50478">MCDVLQSVKEQLIDIENECMPPCTKSDDVYNAAEPSLQNMPLEIILKICSYLDANFIKNNLSNVCQRFNDILADISLWRYRVSCKVSGCFPPLSNLDKWNEDEVDWTGMCIEMESERDKWCNVDETTKHLVIKDVHYASVDAIILVNKGQTCISGGRDRCLALWNVLDINIDKNDANDTVMTDLKPTKIRHDAHAGWVWDLATVDVESANTIYSASWDNTVKAWDINCGFECIETFNCGMSALSVVAYGNNVMAGLYSKKILRFDIRCGPDPIHVYKPHRGPILSLTIHKDQVASISEDKTLAIFDSVAGKVLKTDIKMPSEKAYPVCLSWNTYAMYIGDSKGCLHLYDPDNHTYVRTHELWEESSITEPSNRIAGCYQGEGTLIACSDRGEIKFLYNSNPPTEYKSVHTSTVDVTQLQYLNGILAVGTCDSALEFWIPNEKFTHNDL</sequence>
<dbReference type="InterPro" id="IPR019775">
    <property type="entry name" value="WD40_repeat_CS"/>
</dbReference>
<keyword evidence="2" id="KW-0677">Repeat</keyword>
<protein>
    <recommendedName>
        <fullName evidence="3">F-box domain-containing protein</fullName>
    </recommendedName>
</protein>
<dbReference type="InterPro" id="IPR001680">
    <property type="entry name" value="WD40_rpt"/>
</dbReference>
<dbReference type="InterPro" id="IPR036047">
    <property type="entry name" value="F-box-like_dom_sf"/>
</dbReference>
<keyword evidence="1" id="KW-0853">WD repeat</keyword>
<dbReference type="EMBL" id="CAKOGL010000025">
    <property type="protein sequence ID" value="CAH2102232.1"/>
    <property type="molecule type" value="Genomic_DNA"/>
</dbReference>
<organism evidence="4 5">
    <name type="scientific">Euphydryas editha</name>
    <name type="common">Edith's checkerspot</name>
    <dbReference type="NCBI Taxonomy" id="104508"/>
    <lineage>
        <taxon>Eukaryota</taxon>
        <taxon>Metazoa</taxon>
        <taxon>Ecdysozoa</taxon>
        <taxon>Arthropoda</taxon>
        <taxon>Hexapoda</taxon>
        <taxon>Insecta</taxon>
        <taxon>Pterygota</taxon>
        <taxon>Neoptera</taxon>
        <taxon>Endopterygota</taxon>
        <taxon>Lepidoptera</taxon>
        <taxon>Glossata</taxon>
        <taxon>Ditrysia</taxon>
        <taxon>Papilionoidea</taxon>
        <taxon>Nymphalidae</taxon>
        <taxon>Nymphalinae</taxon>
        <taxon>Euphydryas</taxon>
    </lineage>
</organism>
<dbReference type="PANTHER" id="PTHR19855">
    <property type="entry name" value="WD40 REPEAT PROTEIN 12, 37"/>
    <property type="match status" value="1"/>
</dbReference>
<dbReference type="Gene3D" id="2.130.10.10">
    <property type="entry name" value="YVTN repeat-like/Quinoprotein amine dehydrogenase"/>
    <property type="match status" value="2"/>
</dbReference>
<dbReference type="AlphaFoldDB" id="A0AAU9UWI9"/>
<dbReference type="SMART" id="SM00320">
    <property type="entry name" value="WD40"/>
    <property type="match status" value="4"/>
</dbReference>
<dbReference type="SUPFAM" id="SSF81383">
    <property type="entry name" value="F-box domain"/>
    <property type="match status" value="1"/>
</dbReference>
<feature type="domain" description="F-box" evidence="3">
    <location>
        <begin position="34"/>
        <end position="81"/>
    </location>
</feature>
<evidence type="ECO:0000256" key="2">
    <source>
        <dbReference type="ARBA" id="ARBA00022737"/>
    </source>
</evidence>
<evidence type="ECO:0000259" key="3">
    <source>
        <dbReference type="PROSITE" id="PS50181"/>
    </source>
</evidence>
<dbReference type="PROSITE" id="PS00678">
    <property type="entry name" value="WD_REPEATS_1"/>
    <property type="match status" value="2"/>
</dbReference>
<dbReference type="SMART" id="SM00256">
    <property type="entry name" value="FBOX"/>
    <property type="match status" value="1"/>
</dbReference>
<name>A0AAU9UWI9_EUPED</name>
<evidence type="ECO:0000313" key="4">
    <source>
        <dbReference type="EMBL" id="CAH2102232.1"/>
    </source>
</evidence>
<evidence type="ECO:0000313" key="5">
    <source>
        <dbReference type="Proteomes" id="UP001153954"/>
    </source>
</evidence>
<dbReference type="Pfam" id="PF12937">
    <property type="entry name" value="F-box-like"/>
    <property type="match status" value="1"/>
</dbReference>
<comment type="caution">
    <text evidence="4">The sequence shown here is derived from an EMBL/GenBank/DDBJ whole genome shotgun (WGS) entry which is preliminary data.</text>
</comment>
<dbReference type="Pfam" id="PF00400">
    <property type="entry name" value="WD40"/>
    <property type="match status" value="1"/>
</dbReference>
<evidence type="ECO:0000256" key="1">
    <source>
        <dbReference type="ARBA" id="ARBA00022574"/>
    </source>
</evidence>
<accession>A0AAU9UWI9</accession>
<dbReference type="InterPro" id="IPR001810">
    <property type="entry name" value="F-box_dom"/>
</dbReference>
<dbReference type="InterPro" id="IPR015943">
    <property type="entry name" value="WD40/YVTN_repeat-like_dom_sf"/>
</dbReference>
<keyword evidence="5" id="KW-1185">Reference proteome</keyword>
<proteinExistence type="predicted"/>
<dbReference type="InterPro" id="IPR036322">
    <property type="entry name" value="WD40_repeat_dom_sf"/>
</dbReference>